<dbReference type="Proteomes" id="UP001634007">
    <property type="component" value="Unassembled WGS sequence"/>
</dbReference>
<protein>
    <submittedName>
        <fullName evidence="1">Uncharacterized protein</fullName>
    </submittedName>
</protein>
<reference evidence="1 2" key="1">
    <citation type="submission" date="2024-11" db="EMBL/GenBank/DDBJ databases">
        <title>Chromosome-level genome assembly of Eucalyptus globulus Labill. provides insights into its genome evolution.</title>
        <authorList>
            <person name="Li X."/>
        </authorList>
    </citation>
    <scope>NUCLEOTIDE SEQUENCE [LARGE SCALE GENOMIC DNA]</scope>
    <source>
        <strain evidence="1">CL2024</strain>
        <tissue evidence="1">Fresh tender leaves</tissue>
    </source>
</reference>
<sequence length="146" mass="15891">MMTEQRQLSWIYLQSKGQLPQFCASRVNPSNSFSWSPARTDPPHPSLTRIYHVQTLSSLTSGPRNQCSRCSSGGGARNCIFNTVALPGPCYTLSSMASELLLQESVQLSRDLQHAGARFSVGAFIPYLAILERVAAAKALSSTLLT</sequence>
<name>A0ABD3LDU3_EUCGL</name>
<evidence type="ECO:0000313" key="1">
    <source>
        <dbReference type="EMBL" id="KAL3748012.1"/>
    </source>
</evidence>
<organism evidence="1 2">
    <name type="scientific">Eucalyptus globulus</name>
    <name type="common">Tasmanian blue gum</name>
    <dbReference type="NCBI Taxonomy" id="34317"/>
    <lineage>
        <taxon>Eukaryota</taxon>
        <taxon>Viridiplantae</taxon>
        <taxon>Streptophyta</taxon>
        <taxon>Embryophyta</taxon>
        <taxon>Tracheophyta</taxon>
        <taxon>Spermatophyta</taxon>
        <taxon>Magnoliopsida</taxon>
        <taxon>eudicotyledons</taxon>
        <taxon>Gunneridae</taxon>
        <taxon>Pentapetalae</taxon>
        <taxon>rosids</taxon>
        <taxon>malvids</taxon>
        <taxon>Myrtales</taxon>
        <taxon>Myrtaceae</taxon>
        <taxon>Myrtoideae</taxon>
        <taxon>Eucalypteae</taxon>
        <taxon>Eucalyptus</taxon>
    </lineage>
</organism>
<keyword evidence="2" id="KW-1185">Reference proteome</keyword>
<proteinExistence type="predicted"/>
<evidence type="ECO:0000313" key="2">
    <source>
        <dbReference type="Proteomes" id="UP001634007"/>
    </source>
</evidence>
<gene>
    <name evidence="1" type="ORF">ACJRO7_009265</name>
</gene>
<dbReference type="AlphaFoldDB" id="A0ABD3LDU3"/>
<accession>A0ABD3LDU3</accession>
<comment type="caution">
    <text evidence="1">The sequence shown here is derived from an EMBL/GenBank/DDBJ whole genome shotgun (WGS) entry which is preliminary data.</text>
</comment>
<dbReference type="EMBL" id="JBJKBG010000002">
    <property type="protein sequence ID" value="KAL3748012.1"/>
    <property type="molecule type" value="Genomic_DNA"/>
</dbReference>